<name>A0ABN9WXW8_9DINO</name>
<comment type="caution">
    <text evidence="3">The sequence shown here is derived from an EMBL/GenBank/DDBJ whole genome shotgun (WGS) entry which is preliminary data.</text>
</comment>
<reference evidence="3" key="1">
    <citation type="submission" date="2023-10" db="EMBL/GenBank/DDBJ databases">
        <authorList>
            <person name="Chen Y."/>
            <person name="Shah S."/>
            <person name="Dougan E. K."/>
            <person name="Thang M."/>
            <person name="Chan C."/>
        </authorList>
    </citation>
    <scope>NUCLEOTIDE SEQUENCE [LARGE SCALE GENOMIC DNA]</scope>
</reference>
<feature type="signal peptide" evidence="2">
    <location>
        <begin position="1"/>
        <end position="35"/>
    </location>
</feature>
<sequence>MPPSSAPPKRRRASLAMCGRFLLVLAVAGARTAAAEEADMAYLPPDFAKLYLESPLLAGMEEIQIVAKDWQAELPTDATTKKIYCEKISFSLTKAADAPHDIFNGLRLFATTMRKAADSADVAKMDKALSMRGKFSKALERITDQVRSQIIQQKVIEEQRRQAAEAAAADDTTDDDVDFDSDDDLGDDHDEF</sequence>
<dbReference type="EMBL" id="CAUYUJ010019515">
    <property type="protein sequence ID" value="CAK0891759.1"/>
    <property type="molecule type" value="Genomic_DNA"/>
</dbReference>
<feature type="chain" id="PRO_5047475125" evidence="2">
    <location>
        <begin position="36"/>
        <end position="192"/>
    </location>
</feature>
<feature type="region of interest" description="Disordered" evidence="1">
    <location>
        <begin position="159"/>
        <end position="192"/>
    </location>
</feature>
<keyword evidence="4" id="KW-1185">Reference proteome</keyword>
<evidence type="ECO:0000256" key="1">
    <source>
        <dbReference type="SAM" id="MobiDB-lite"/>
    </source>
</evidence>
<protein>
    <submittedName>
        <fullName evidence="3">Uncharacterized protein</fullName>
    </submittedName>
</protein>
<evidence type="ECO:0000313" key="3">
    <source>
        <dbReference type="EMBL" id="CAK0891759.1"/>
    </source>
</evidence>
<evidence type="ECO:0000313" key="4">
    <source>
        <dbReference type="Proteomes" id="UP001189429"/>
    </source>
</evidence>
<accession>A0ABN9WXW8</accession>
<organism evidence="3 4">
    <name type="scientific">Prorocentrum cordatum</name>
    <dbReference type="NCBI Taxonomy" id="2364126"/>
    <lineage>
        <taxon>Eukaryota</taxon>
        <taxon>Sar</taxon>
        <taxon>Alveolata</taxon>
        <taxon>Dinophyceae</taxon>
        <taxon>Prorocentrales</taxon>
        <taxon>Prorocentraceae</taxon>
        <taxon>Prorocentrum</taxon>
    </lineage>
</organism>
<keyword evidence="2" id="KW-0732">Signal</keyword>
<proteinExistence type="predicted"/>
<gene>
    <name evidence="3" type="ORF">PCOR1329_LOCUS71607</name>
</gene>
<evidence type="ECO:0000256" key="2">
    <source>
        <dbReference type="SAM" id="SignalP"/>
    </source>
</evidence>
<dbReference type="Proteomes" id="UP001189429">
    <property type="component" value="Unassembled WGS sequence"/>
</dbReference>
<feature type="compositionally biased region" description="Acidic residues" evidence="1">
    <location>
        <begin position="171"/>
        <end position="192"/>
    </location>
</feature>